<dbReference type="Proteomes" id="UP000257109">
    <property type="component" value="Unassembled WGS sequence"/>
</dbReference>
<feature type="non-terminal residue" evidence="1">
    <location>
        <position position="1"/>
    </location>
</feature>
<keyword evidence="2" id="KW-1185">Reference proteome</keyword>
<evidence type="ECO:0000313" key="1">
    <source>
        <dbReference type="EMBL" id="RDX93702.1"/>
    </source>
</evidence>
<gene>
    <name evidence="1" type="ORF">CR513_23994</name>
</gene>
<sequence length="60" mass="7077">MANKKNHGRGEKFSWACKFKWEESQESLPSLEGKAFKLLFYHFQICQNPLSWSVMPLMLV</sequence>
<reference evidence="1" key="1">
    <citation type="submission" date="2018-05" db="EMBL/GenBank/DDBJ databases">
        <title>Draft genome of Mucuna pruriens seed.</title>
        <authorList>
            <person name="Nnadi N.E."/>
            <person name="Vos R."/>
            <person name="Hasami M.H."/>
            <person name="Devisetty U.K."/>
            <person name="Aguiy J.C."/>
        </authorList>
    </citation>
    <scope>NUCLEOTIDE SEQUENCE [LARGE SCALE GENOMIC DNA]</scope>
    <source>
        <strain evidence="1">JCA_2017</strain>
    </source>
</reference>
<evidence type="ECO:0000313" key="2">
    <source>
        <dbReference type="Proteomes" id="UP000257109"/>
    </source>
</evidence>
<organism evidence="1 2">
    <name type="scientific">Mucuna pruriens</name>
    <name type="common">Velvet bean</name>
    <name type="synonym">Dolichos pruriens</name>
    <dbReference type="NCBI Taxonomy" id="157652"/>
    <lineage>
        <taxon>Eukaryota</taxon>
        <taxon>Viridiplantae</taxon>
        <taxon>Streptophyta</taxon>
        <taxon>Embryophyta</taxon>
        <taxon>Tracheophyta</taxon>
        <taxon>Spermatophyta</taxon>
        <taxon>Magnoliopsida</taxon>
        <taxon>eudicotyledons</taxon>
        <taxon>Gunneridae</taxon>
        <taxon>Pentapetalae</taxon>
        <taxon>rosids</taxon>
        <taxon>fabids</taxon>
        <taxon>Fabales</taxon>
        <taxon>Fabaceae</taxon>
        <taxon>Papilionoideae</taxon>
        <taxon>50 kb inversion clade</taxon>
        <taxon>NPAAA clade</taxon>
        <taxon>indigoferoid/millettioid clade</taxon>
        <taxon>Phaseoleae</taxon>
        <taxon>Mucuna</taxon>
    </lineage>
</organism>
<dbReference type="AlphaFoldDB" id="A0A371GT23"/>
<proteinExistence type="predicted"/>
<dbReference type="EMBL" id="QJKJ01004548">
    <property type="protein sequence ID" value="RDX93702.1"/>
    <property type="molecule type" value="Genomic_DNA"/>
</dbReference>
<protein>
    <submittedName>
        <fullName evidence="1">Uncharacterized protein</fullName>
    </submittedName>
</protein>
<accession>A0A371GT23</accession>
<name>A0A371GT23_MUCPR</name>
<comment type="caution">
    <text evidence="1">The sequence shown here is derived from an EMBL/GenBank/DDBJ whole genome shotgun (WGS) entry which is preliminary data.</text>
</comment>